<keyword evidence="1" id="KW-1133">Transmembrane helix</keyword>
<keyword evidence="1" id="KW-0812">Transmembrane</keyword>
<evidence type="ECO:0000313" key="3">
    <source>
        <dbReference type="Proteomes" id="UP000286908"/>
    </source>
</evidence>
<keyword evidence="1" id="KW-0472">Membrane</keyword>
<dbReference type="InterPro" id="IPR049458">
    <property type="entry name" value="EpsG-like"/>
</dbReference>
<dbReference type="EMBL" id="NRQY01000001">
    <property type="protein sequence ID" value="RUT67237.1"/>
    <property type="molecule type" value="Genomic_DNA"/>
</dbReference>
<feature type="transmembrane region" description="Helical" evidence="1">
    <location>
        <begin position="312"/>
        <end position="329"/>
    </location>
</feature>
<evidence type="ECO:0000313" key="2">
    <source>
        <dbReference type="EMBL" id="RUT67237.1"/>
    </source>
</evidence>
<dbReference type="AlphaFoldDB" id="A0A433ZYY3"/>
<feature type="transmembrane region" description="Helical" evidence="1">
    <location>
        <begin position="185"/>
        <end position="212"/>
    </location>
</feature>
<feature type="transmembrane region" description="Helical" evidence="1">
    <location>
        <begin position="258"/>
        <end position="278"/>
    </location>
</feature>
<evidence type="ECO:0008006" key="4">
    <source>
        <dbReference type="Google" id="ProtNLM"/>
    </source>
</evidence>
<organism evidence="2 3">
    <name type="scientific">Morganella morganii</name>
    <name type="common">Proteus morganii</name>
    <dbReference type="NCBI Taxonomy" id="582"/>
    <lineage>
        <taxon>Bacteria</taxon>
        <taxon>Pseudomonadati</taxon>
        <taxon>Pseudomonadota</taxon>
        <taxon>Gammaproteobacteria</taxon>
        <taxon>Enterobacterales</taxon>
        <taxon>Morganellaceae</taxon>
        <taxon>Morganella</taxon>
    </lineage>
</organism>
<comment type="caution">
    <text evidence="2">The sequence shown here is derived from an EMBL/GenBank/DDBJ whole genome shotgun (WGS) entry which is preliminary data.</text>
</comment>
<feature type="transmembrane region" description="Helical" evidence="1">
    <location>
        <begin position="232"/>
        <end position="251"/>
    </location>
</feature>
<sequence>MLILINSFIFLFIGLFWQNLNTRTKTLLSLFFSIFISVFYTLFYFNGNDWLIYYLKFKDPGSAFTTFEPAFSILFSFLLYLSLDNFTAAILYYFIICFSLISLFCIKNKCNYFYFVGFLLIALGHNLVLEQLRQFMACIIMLYSFMLYRHRRSSCYILIILASLFHTSSIIFLFILPLIQIKNKYFFLCASTIFVSLFIGSIQNSASLFYLIPFIGDKLNFYIDSNKITFNIGYLTTLDILYFLILTILLFNTKKESYILYIKIFIIGCQIHFLSSLIPFFVRVSYYIYFLCFYVFSYFLSSNEASKIQKQSLLFIVCIFISSHFISYFRNSNSPINFSTTTFYLKNLIIDDDILYNYSLERYRNLQLINNP</sequence>
<reference evidence="2 3" key="1">
    <citation type="submission" date="2017-08" db="EMBL/GenBank/DDBJ databases">
        <title>Draft genome sequence of pheromone producing symbiont Morganella morganii, of the female New Zealand grass grub Costelytra giveni.</title>
        <authorList>
            <person name="Laugraud A."/>
            <person name="Young S.D."/>
            <person name="Hurst M.H."/>
        </authorList>
    </citation>
    <scope>NUCLEOTIDE SEQUENCE [LARGE SCALE GENOMIC DNA]</scope>
    <source>
        <strain evidence="2 3">MMsCG</strain>
    </source>
</reference>
<feature type="transmembrane region" description="Helical" evidence="1">
    <location>
        <begin position="65"/>
        <end position="83"/>
    </location>
</feature>
<evidence type="ECO:0000256" key="1">
    <source>
        <dbReference type="SAM" id="Phobius"/>
    </source>
</evidence>
<dbReference type="Proteomes" id="UP000286908">
    <property type="component" value="Unassembled WGS sequence"/>
</dbReference>
<accession>A0A433ZYY3</accession>
<feature type="transmembrane region" description="Helical" evidence="1">
    <location>
        <begin position="156"/>
        <end position="178"/>
    </location>
</feature>
<dbReference type="OrthoDB" id="6631245at2"/>
<proteinExistence type="predicted"/>
<feature type="transmembrane region" description="Helical" evidence="1">
    <location>
        <begin position="112"/>
        <end position="129"/>
    </location>
</feature>
<dbReference type="Pfam" id="PF14897">
    <property type="entry name" value="EpsG"/>
    <property type="match status" value="1"/>
</dbReference>
<feature type="transmembrane region" description="Helical" evidence="1">
    <location>
        <begin position="27"/>
        <end position="45"/>
    </location>
</feature>
<feature type="transmembrane region" description="Helical" evidence="1">
    <location>
        <begin position="284"/>
        <end position="300"/>
    </location>
</feature>
<name>A0A433ZYY3_MORMO</name>
<protein>
    <recommendedName>
        <fullName evidence="4">EpsG family protein</fullName>
    </recommendedName>
</protein>
<gene>
    <name evidence="2" type="ORF">CKG00_13335</name>
</gene>
<feature type="transmembrane region" description="Helical" evidence="1">
    <location>
        <begin position="90"/>
        <end position="106"/>
    </location>
</feature>